<proteinExistence type="predicted"/>
<dbReference type="AlphaFoldDB" id="A0A0H4VT31"/>
<sequence>MAARAQEGASALPYAHRLFLNPAFTGLLSDYSVIAGHRSQWTGVSSGFSTQWVSGEYRFLENKNAVGATFLSDKAPGNGYQKVQANALYAYHTKLKQKLDLSAGLQVGYGAEKPGLSHLVFEDQLGPDGTVTQPTTENFSFERKQYLTLGAGLLLFTRQFWVGLSGFQLNNPTVGEASTSTVAPTFQLQTGYRFYLKSYFSENKFEEISFVPTLSYIHQRAFKRLDASIYANFTPFTVGVGATMLPGTKNTPLASTIQGVAGVTHKGFKIGYGYRHPVSENPVALGPTHELVLSFEKVDYEKIFKRSGSDKKYNRIACPAF</sequence>
<dbReference type="InterPro" id="IPR019861">
    <property type="entry name" value="PorP/SprF_Bacteroidetes"/>
</dbReference>
<dbReference type="NCBIfam" id="TIGR03519">
    <property type="entry name" value="T9SS_PorP_fam"/>
    <property type="match status" value="1"/>
</dbReference>
<evidence type="ECO:0000313" key="1">
    <source>
        <dbReference type="EMBL" id="AKQ47072.1"/>
    </source>
</evidence>
<organism evidence="1 2">
    <name type="scientific">Rufibacter radiotolerans</name>
    <dbReference type="NCBI Taxonomy" id="1379910"/>
    <lineage>
        <taxon>Bacteria</taxon>
        <taxon>Pseudomonadati</taxon>
        <taxon>Bacteroidota</taxon>
        <taxon>Cytophagia</taxon>
        <taxon>Cytophagales</taxon>
        <taxon>Hymenobacteraceae</taxon>
        <taxon>Rufibacter</taxon>
    </lineage>
</organism>
<gene>
    <name evidence="1" type="ORF">TH63_17785</name>
</gene>
<accession>A0A0H4VT31</accession>
<dbReference type="STRING" id="1379910.TH63_17785"/>
<keyword evidence="2" id="KW-1185">Reference proteome</keyword>
<reference evidence="1 2" key="1">
    <citation type="submission" date="2015-01" db="EMBL/GenBank/DDBJ databases">
        <title>Rufibacter sp./DG31D/ whole genome sequencing.</title>
        <authorList>
            <person name="Kim M.K."/>
            <person name="Srinivasan S."/>
            <person name="Lee J.-J."/>
        </authorList>
    </citation>
    <scope>NUCLEOTIDE SEQUENCE [LARGE SCALE GENOMIC DNA]</scope>
    <source>
        <strain evidence="1 2">DG31D</strain>
    </source>
</reference>
<dbReference type="PATRIC" id="fig|1379910.4.peg.3877"/>
<name>A0A0H4VT31_9BACT</name>
<dbReference type="Proteomes" id="UP000036458">
    <property type="component" value="Chromosome"/>
</dbReference>
<protein>
    <recommendedName>
        <fullName evidence="3">Type IX secretion system membrane protein PorP/SprF</fullName>
    </recommendedName>
</protein>
<dbReference type="Pfam" id="PF11751">
    <property type="entry name" value="PorP_SprF"/>
    <property type="match status" value="1"/>
</dbReference>
<dbReference type="EMBL" id="CP010777">
    <property type="protein sequence ID" value="AKQ47072.1"/>
    <property type="molecule type" value="Genomic_DNA"/>
</dbReference>
<evidence type="ECO:0000313" key="2">
    <source>
        <dbReference type="Proteomes" id="UP000036458"/>
    </source>
</evidence>
<evidence type="ECO:0008006" key="3">
    <source>
        <dbReference type="Google" id="ProtNLM"/>
    </source>
</evidence>
<dbReference type="KEGG" id="ruf:TH63_17785"/>